<feature type="region of interest" description="Disordered" evidence="1">
    <location>
        <begin position="137"/>
        <end position="160"/>
    </location>
</feature>
<evidence type="ECO:0000256" key="1">
    <source>
        <dbReference type="SAM" id="MobiDB-lite"/>
    </source>
</evidence>
<dbReference type="GeneID" id="28760635"/>
<feature type="compositionally biased region" description="Basic and acidic residues" evidence="1">
    <location>
        <begin position="293"/>
        <end position="309"/>
    </location>
</feature>
<accession>A0A177CXW4</accession>
<evidence type="ECO:0000313" key="3">
    <source>
        <dbReference type="Proteomes" id="UP000077069"/>
    </source>
</evidence>
<reference evidence="2 3" key="1">
    <citation type="submission" date="2016-05" db="EMBL/GenBank/DDBJ databases">
        <title>Comparative analysis of secretome profiles of manganese(II)-oxidizing ascomycete fungi.</title>
        <authorList>
            <consortium name="DOE Joint Genome Institute"/>
            <person name="Zeiner C.A."/>
            <person name="Purvine S.O."/>
            <person name="Zink E.M."/>
            <person name="Wu S."/>
            <person name="Pasa-Tolic L."/>
            <person name="Chaput D.L."/>
            <person name="Haridas S."/>
            <person name="Grigoriev I.V."/>
            <person name="Santelli C.M."/>
            <person name="Hansel C.M."/>
        </authorList>
    </citation>
    <scope>NUCLEOTIDE SEQUENCE [LARGE SCALE GENOMIC DNA]</scope>
    <source>
        <strain evidence="2 3">AP3s5-JAC2a</strain>
    </source>
</reference>
<name>A0A177CXW4_9PLEO</name>
<protein>
    <submittedName>
        <fullName evidence="2">Uncharacterized protein</fullName>
    </submittedName>
</protein>
<sequence>MANAQPDETDLKVALKLAAVVRDVNAVERVLDTEISPSAKVIVARVIIGKLGIATADRHLRRLLSRPQFKVIVAVALELLYSGEGDLELIESMLGISMTHQMRGVTDSVSLQQLKPSLAHPRLMGLINISFPALRQDSTPNGPGSASSANTSPPGVAGITTSYLTSHAPARIDVNPFAPAANMQSLAQGRPVRQRERALSLVSLSRDEDYGGGGGCNTTHPYAAAHEPSVGSPRTSALMAATTNTSPSPYAMMTDPHLTNHSPSRLDLNQIPPVANMFPAAGLSSPFTTLPVDPRKRTRSGEDMNDDNRRDIKRVAGPVVLARGKVDAYWTFADMIQHIILLTRGPPSAWQQNSIRVPKEAGLFPRTYVTPYNSNHPDKQGKTEPSLYGAQQHQDLGLCFGTWCREGQCLVGEHCPWRHYLDKYTIGFIWRSGAGHEGHHFLKKALKHLQAGPCRPVHTHVPIPNLKV</sequence>
<dbReference type="RefSeq" id="XP_018042032.1">
    <property type="nucleotide sequence ID" value="XM_018177149.1"/>
</dbReference>
<dbReference type="Proteomes" id="UP000077069">
    <property type="component" value="Unassembled WGS sequence"/>
</dbReference>
<proteinExistence type="predicted"/>
<organism evidence="2 3">
    <name type="scientific">Paraphaeosphaeria sporulosa</name>
    <dbReference type="NCBI Taxonomy" id="1460663"/>
    <lineage>
        <taxon>Eukaryota</taxon>
        <taxon>Fungi</taxon>
        <taxon>Dikarya</taxon>
        <taxon>Ascomycota</taxon>
        <taxon>Pezizomycotina</taxon>
        <taxon>Dothideomycetes</taxon>
        <taxon>Pleosporomycetidae</taxon>
        <taxon>Pleosporales</taxon>
        <taxon>Massarineae</taxon>
        <taxon>Didymosphaeriaceae</taxon>
        <taxon>Paraphaeosphaeria</taxon>
    </lineage>
</organism>
<keyword evidence="3" id="KW-1185">Reference proteome</keyword>
<dbReference type="InParanoid" id="A0A177CXW4"/>
<evidence type="ECO:0000313" key="2">
    <source>
        <dbReference type="EMBL" id="OAG11667.1"/>
    </source>
</evidence>
<feature type="region of interest" description="Disordered" evidence="1">
    <location>
        <begin position="286"/>
        <end position="309"/>
    </location>
</feature>
<dbReference type="EMBL" id="KV441548">
    <property type="protein sequence ID" value="OAG11667.1"/>
    <property type="molecule type" value="Genomic_DNA"/>
</dbReference>
<dbReference type="AlphaFoldDB" id="A0A177CXW4"/>
<gene>
    <name evidence="2" type="ORF">CC84DRAFT_1159141</name>
</gene>
<dbReference type="OrthoDB" id="3797593at2759"/>